<dbReference type="AlphaFoldDB" id="A0A1G2DGL5"/>
<name>A0A1G2DGL5_9BACT</name>
<evidence type="ECO:0000313" key="2">
    <source>
        <dbReference type="EMBL" id="OGZ12101.1"/>
    </source>
</evidence>
<sequence>MKFDDYQKKAKVTALYPKIQKTFVYPVIGLAGEAGELLNKVKKIFRDDRGKITSTKKEEIAGELGDVLWYVAQIATEFHLSLKDVAQANIAKLKKRQKAGSLHGSGDAR</sequence>
<proteinExistence type="predicted"/>
<accession>A0A1G2DGL5</accession>
<dbReference type="InterPro" id="IPR011379">
    <property type="entry name" value="MazG-related_GP37"/>
</dbReference>
<evidence type="ECO:0000313" key="3">
    <source>
        <dbReference type="Proteomes" id="UP000178099"/>
    </source>
</evidence>
<protein>
    <recommendedName>
        <fullName evidence="1">NTP pyrophosphohydrolase MazG-like domain-containing protein</fullName>
    </recommendedName>
</protein>
<reference evidence="2 3" key="1">
    <citation type="journal article" date="2016" name="Nat. Commun.">
        <title>Thousands of microbial genomes shed light on interconnected biogeochemical processes in an aquifer system.</title>
        <authorList>
            <person name="Anantharaman K."/>
            <person name="Brown C.T."/>
            <person name="Hug L.A."/>
            <person name="Sharon I."/>
            <person name="Castelle C.J."/>
            <person name="Probst A.J."/>
            <person name="Thomas B.C."/>
            <person name="Singh A."/>
            <person name="Wilkins M.J."/>
            <person name="Karaoz U."/>
            <person name="Brodie E.L."/>
            <person name="Williams K.H."/>
            <person name="Hubbard S.S."/>
            <person name="Banfield J.F."/>
        </authorList>
    </citation>
    <scope>NUCLEOTIDE SEQUENCE [LARGE SCALE GENOMIC DNA]</scope>
</reference>
<dbReference type="EMBL" id="MHLN01000010">
    <property type="protein sequence ID" value="OGZ12101.1"/>
    <property type="molecule type" value="Genomic_DNA"/>
</dbReference>
<organism evidence="2 3">
    <name type="scientific">Candidatus Lloydbacteria bacterium RIFCSPHIGHO2_02_FULL_51_22</name>
    <dbReference type="NCBI Taxonomy" id="1798663"/>
    <lineage>
        <taxon>Bacteria</taxon>
        <taxon>Candidatus Lloydiibacteriota</taxon>
    </lineage>
</organism>
<dbReference type="Gene3D" id="1.10.287.1080">
    <property type="entry name" value="MazG-like"/>
    <property type="match status" value="1"/>
</dbReference>
<dbReference type="Pfam" id="PF03819">
    <property type="entry name" value="MazG"/>
    <property type="match status" value="1"/>
</dbReference>
<dbReference type="InterPro" id="IPR004518">
    <property type="entry name" value="MazG-like_dom"/>
</dbReference>
<dbReference type="SUPFAM" id="SSF101386">
    <property type="entry name" value="all-alpha NTP pyrophosphatases"/>
    <property type="match status" value="1"/>
</dbReference>
<comment type="caution">
    <text evidence="2">The sequence shown here is derived from an EMBL/GenBank/DDBJ whole genome shotgun (WGS) entry which is preliminary data.</text>
</comment>
<dbReference type="Proteomes" id="UP000178099">
    <property type="component" value="Unassembled WGS sequence"/>
</dbReference>
<dbReference type="PIRSF" id="PIRSF006639">
    <property type="entry name" value="UCP006639_pph"/>
    <property type="match status" value="1"/>
</dbReference>
<evidence type="ECO:0000259" key="1">
    <source>
        <dbReference type="Pfam" id="PF03819"/>
    </source>
</evidence>
<feature type="domain" description="NTP pyrophosphohydrolase MazG-like" evidence="1">
    <location>
        <begin position="30"/>
        <end position="98"/>
    </location>
</feature>
<gene>
    <name evidence="2" type="ORF">A3D67_02450</name>
</gene>
<dbReference type="CDD" id="cd11541">
    <property type="entry name" value="NTP-PPase_u4"/>
    <property type="match status" value="1"/>
</dbReference>